<dbReference type="InterPro" id="IPR044294">
    <property type="entry name" value="Lipase-like"/>
</dbReference>
<keyword evidence="4" id="KW-1185">Reference proteome</keyword>
<dbReference type="InterPro" id="IPR029058">
    <property type="entry name" value="AB_hydrolase_fold"/>
</dbReference>
<dbReference type="EMBL" id="CACSLK010028053">
    <property type="protein sequence ID" value="CAA0834538.1"/>
    <property type="molecule type" value="Genomic_DNA"/>
</dbReference>
<organism evidence="3 4">
    <name type="scientific">Striga hermonthica</name>
    <name type="common">Purple witchweed</name>
    <name type="synonym">Buchnera hermonthica</name>
    <dbReference type="NCBI Taxonomy" id="68872"/>
    <lineage>
        <taxon>Eukaryota</taxon>
        <taxon>Viridiplantae</taxon>
        <taxon>Streptophyta</taxon>
        <taxon>Embryophyta</taxon>
        <taxon>Tracheophyta</taxon>
        <taxon>Spermatophyta</taxon>
        <taxon>Magnoliopsida</taxon>
        <taxon>eudicotyledons</taxon>
        <taxon>Gunneridae</taxon>
        <taxon>Pentapetalae</taxon>
        <taxon>asterids</taxon>
        <taxon>lamiids</taxon>
        <taxon>Lamiales</taxon>
        <taxon>Orobanchaceae</taxon>
        <taxon>Buchnereae</taxon>
        <taxon>Striga</taxon>
    </lineage>
</organism>
<evidence type="ECO:0000313" key="4">
    <source>
        <dbReference type="Proteomes" id="UP001153555"/>
    </source>
</evidence>
<dbReference type="PANTHER" id="PTHR12482:SF14">
    <property type="entry name" value="LIPASE YOR059C ISOFORM X1"/>
    <property type="match status" value="1"/>
</dbReference>
<name>A0A9N7NPE4_STRHE</name>
<evidence type="ECO:0000256" key="1">
    <source>
        <dbReference type="SAM" id="MobiDB-lite"/>
    </source>
</evidence>
<sequence length="246" mass="26816">MEKGERVVENGDVCSTVAGNGGEDVYSSKDSDAFSADHLVVMVHGILGSALDWKFGAEKFVQRLPDEVYVHCNERNAAKLTLDGVDVMGERLAEEVLEVIKRKPSLKKISFIAHSVGGLVARYAIGKLYKPPNKESGQEVSPNVCTEEELKGTIANLEPINFITVATPHLGSRGNKQSTLDPSDQMVDIRPICSVEPRANGRPLDRSTRESVIDPWAARPSSRSTVDPRVSQPLSRSALDNVDFGF</sequence>
<accession>A0A9N7NPE4</accession>
<proteinExistence type="predicted"/>
<reference evidence="3" key="1">
    <citation type="submission" date="2019-12" db="EMBL/GenBank/DDBJ databases">
        <authorList>
            <person name="Scholes J."/>
        </authorList>
    </citation>
    <scope>NUCLEOTIDE SEQUENCE</scope>
</reference>
<dbReference type="Pfam" id="PF05057">
    <property type="entry name" value="DUF676"/>
    <property type="match status" value="1"/>
</dbReference>
<dbReference type="SUPFAM" id="SSF53474">
    <property type="entry name" value="alpha/beta-Hydrolases"/>
    <property type="match status" value="1"/>
</dbReference>
<evidence type="ECO:0000259" key="2">
    <source>
        <dbReference type="Pfam" id="PF05057"/>
    </source>
</evidence>
<feature type="compositionally biased region" description="Basic and acidic residues" evidence="1">
    <location>
        <begin position="203"/>
        <end position="212"/>
    </location>
</feature>
<feature type="region of interest" description="Disordered" evidence="1">
    <location>
        <begin position="197"/>
        <end position="233"/>
    </location>
</feature>
<comment type="caution">
    <text evidence="3">The sequence shown here is derived from an EMBL/GenBank/DDBJ whole genome shotgun (WGS) entry which is preliminary data.</text>
</comment>
<feature type="domain" description="DUF676" evidence="2">
    <location>
        <begin position="36"/>
        <end position="178"/>
    </location>
</feature>
<dbReference type="Proteomes" id="UP001153555">
    <property type="component" value="Unassembled WGS sequence"/>
</dbReference>
<protein>
    <submittedName>
        <fullName evidence="3">Alpha/beta-Hydrolases superfamily protein</fullName>
    </submittedName>
</protein>
<dbReference type="AlphaFoldDB" id="A0A9N7NPE4"/>
<dbReference type="OrthoDB" id="273452at2759"/>
<dbReference type="PANTHER" id="PTHR12482">
    <property type="entry name" value="LIPASE ROG1-RELATED-RELATED"/>
    <property type="match status" value="1"/>
</dbReference>
<dbReference type="InterPro" id="IPR007751">
    <property type="entry name" value="DUF676_lipase-like"/>
</dbReference>
<gene>
    <name evidence="3" type="ORF">SHERM_02353</name>
</gene>
<evidence type="ECO:0000313" key="3">
    <source>
        <dbReference type="EMBL" id="CAA0834538.1"/>
    </source>
</evidence>
<dbReference type="Gene3D" id="3.40.50.1820">
    <property type="entry name" value="alpha/beta hydrolase"/>
    <property type="match status" value="1"/>
</dbReference>